<evidence type="ECO:0000313" key="1">
    <source>
        <dbReference type="EMBL" id="HGF34651.1"/>
    </source>
</evidence>
<sequence>MGCPDAVSDEIKRIPGIIRVEFDPETRRFHVEFHKRFVTPENILAAVWQAGRKMGKEYLPRILD</sequence>
<dbReference type="InterPro" id="IPR036163">
    <property type="entry name" value="HMA_dom_sf"/>
</dbReference>
<dbReference type="Gene3D" id="3.30.70.100">
    <property type="match status" value="1"/>
</dbReference>
<gene>
    <name evidence="1" type="ORF">ENW96_09730</name>
</gene>
<dbReference type="AlphaFoldDB" id="A0A7C3ZCL8"/>
<proteinExistence type="predicted"/>
<dbReference type="EMBL" id="DTMF01000241">
    <property type="protein sequence ID" value="HGF34651.1"/>
    <property type="molecule type" value="Genomic_DNA"/>
</dbReference>
<accession>A0A7C3ZCL8</accession>
<comment type="caution">
    <text evidence="1">The sequence shown here is derived from an EMBL/GenBank/DDBJ whole genome shotgun (WGS) entry which is preliminary data.</text>
</comment>
<name>A0A7C3ZCL8_9BACT</name>
<dbReference type="InterPro" id="IPR006121">
    <property type="entry name" value="HMA_dom"/>
</dbReference>
<organism evidence="1">
    <name type="scientific">Desulfobacca acetoxidans</name>
    <dbReference type="NCBI Taxonomy" id="60893"/>
    <lineage>
        <taxon>Bacteria</taxon>
        <taxon>Pseudomonadati</taxon>
        <taxon>Thermodesulfobacteriota</taxon>
        <taxon>Desulfobaccia</taxon>
        <taxon>Desulfobaccales</taxon>
        <taxon>Desulfobaccaceae</taxon>
        <taxon>Desulfobacca</taxon>
    </lineage>
</organism>
<dbReference type="GO" id="GO:0046872">
    <property type="term" value="F:metal ion binding"/>
    <property type="evidence" value="ECO:0007669"/>
    <property type="project" value="InterPro"/>
</dbReference>
<reference evidence="1" key="1">
    <citation type="journal article" date="2020" name="mSystems">
        <title>Genome- and Community-Level Interaction Insights into Carbon Utilization and Element Cycling Functions of Hydrothermarchaeota in Hydrothermal Sediment.</title>
        <authorList>
            <person name="Zhou Z."/>
            <person name="Liu Y."/>
            <person name="Xu W."/>
            <person name="Pan J."/>
            <person name="Luo Z.H."/>
            <person name="Li M."/>
        </authorList>
    </citation>
    <scope>NUCLEOTIDE SEQUENCE [LARGE SCALE GENOMIC DNA]</scope>
    <source>
        <strain evidence="1">SpSt-897</strain>
    </source>
</reference>
<dbReference type="SUPFAM" id="SSF55008">
    <property type="entry name" value="HMA, heavy metal-associated domain"/>
    <property type="match status" value="1"/>
</dbReference>
<protein>
    <submittedName>
        <fullName evidence="1">Heavy-metal-associated domain-containing protein</fullName>
    </submittedName>
</protein>
<dbReference type="CDD" id="cd00371">
    <property type="entry name" value="HMA"/>
    <property type="match status" value="1"/>
</dbReference>